<proteinExistence type="predicted"/>
<sequence>MPWISSQDSPRLRHRIDIQEMDNLAKKTVFSSASAVARSTTRVVSSSTVLRRLRPGSGHR</sequence>
<reference evidence="1" key="1">
    <citation type="submission" date="2023-07" db="EMBL/GenBank/DDBJ databases">
        <title>draft genome sequence of fig (Ficus carica).</title>
        <authorList>
            <person name="Takahashi T."/>
            <person name="Nishimura K."/>
        </authorList>
    </citation>
    <scope>NUCLEOTIDE SEQUENCE</scope>
</reference>
<keyword evidence="2" id="KW-1185">Reference proteome</keyword>
<name>A0AA87ZS43_FICCA</name>
<accession>A0AA87ZS43</accession>
<comment type="caution">
    <text evidence="1">The sequence shown here is derived from an EMBL/GenBank/DDBJ whole genome shotgun (WGS) entry which is preliminary data.</text>
</comment>
<protein>
    <submittedName>
        <fullName evidence="1">Uncharacterized protein</fullName>
    </submittedName>
</protein>
<evidence type="ECO:0000313" key="2">
    <source>
        <dbReference type="Proteomes" id="UP001187192"/>
    </source>
</evidence>
<dbReference type="Proteomes" id="UP001187192">
    <property type="component" value="Unassembled WGS sequence"/>
</dbReference>
<evidence type="ECO:0000313" key="1">
    <source>
        <dbReference type="EMBL" id="GMN38480.1"/>
    </source>
</evidence>
<gene>
    <name evidence="1" type="ORF">TIFTF001_007709</name>
</gene>
<organism evidence="1 2">
    <name type="scientific">Ficus carica</name>
    <name type="common">Common fig</name>
    <dbReference type="NCBI Taxonomy" id="3494"/>
    <lineage>
        <taxon>Eukaryota</taxon>
        <taxon>Viridiplantae</taxon>
        <taxon>Streptophyta</taxon>
        <taxon>Embryophyta</taxon>
        <taxon>Tracheophyta</taxon>
        <taxon>Spermatophyta</taxon>
        <taxon>Magnoliopsida</taxon>
        <taxon>eudicotyledons</taxon>
        <taxon>Gunneridae</taxon>
        <taxon>Pentapetalae</taxon>
        <taxon>rosids</taxon>
        <taxon>fabids</taxon>
        <taxon>Rosales</taxon>
        <taxon>Moraceae</taxon>
        <taxon>Ficeae</taxon>
        <taxon>Ficus</taxon>
    </lineage>
</organism>
<dbReference type="EMBL" id="BTGU01000008">
    <property type="protein sequence ID" value="GMN38480.1"/>
    <property type="molecule type" value="Genomic_DNA"/>
</dbReference>
<dbReference type="AlphaFoldDB" id="A0AA87ZS43"/>